<evidence type="ECO:0000313" key="6">
    <source>
        <dbReference type="Proteomes" id="UP000242329"/>
    </source>
</evidence>
<gene>
    <name evidence="5" type="ORF">SAMN02745221_01837</name>
</gene>
<accession>A0A1M5QRN0</accession>
<keyword evidence="6" id="KW-1185">Reference proteome</keyword>
<evidence type="ECO:0000256" key="2">
    <source>
        <dbReference type="ARBA" id="ARBA00022829"/>
    </source>
</evidence>
<dbReference type="RefSeq" id="WP_073093108.1">
    <property type="nucleotide sequence ID" value="NZ_FQWY01000037.1"/>
</dbReference>
<dbReference type="Proteomes" id="UP000242329">
    <property type="component" value="Unassembled WGS sequence"/>
</dbReference>
<evidence type="ECO:0000313" key="5">
    <source>
        <dbReference type="EMBL" id="SHH16531.1"/>
    </source>
</evidence>
<dbReference type="SMART" id="SM00470">
    <property type="entry name" value="ParB"/>
    <property type="match status" value="1"/>
</dbReference>
<dbReference type="STRING" id="1123382.SAMN02745221_01837"/>
<name>A0A1M5QRN0_9FIRM</name>
<dbReference type="GO" id="GO:0007059">
    <property type="term" value="P:chromosome segregation"/>
    <property type="evidence" value="ECO:0007669"/>
    <property type="project" value="UniProtKB-KW"/>
</dbReference>
<reference evidence="6" key="1">
    <citation type="submission" date="2016-11" db="EMBL/GenBank/DDBJ databases">
        <authorList>
            <person name="Varghese N."/>
            <person name="Submissions S."/>
        </authorList>
    </citation>
    <scope>NUCLEOTIDE SEQUENCE [LARGE SCALE GENOMIC DNA]</scope>
    <source>
        <strain evidence="6">DSM 11003</strain>
    </source>
</reference>
<organism evidence="5 6">
    <name type="scientific">Thermosyntropha lipolytica DSM 11003</name>
    <dbReference type="NCBI Taxonomy" id="1123382"/>
    <lineage>
        <taxon>Bacteria</taxon>
        <taxon>Bacillati</taxon>
        <taxon>Bacillota</taxon>
        <taxon>Clostridia</taxon>
        <taxon>Eubacteriales</taxon>
        <taxon>Syntrophomonadaceae</taxon>
        <taxon>Thermosyntropha</taxon>
    </lineage>
</organism>
<dbReference type="InterPro" id="IPR050336">
    <property type="entry name" value="Chromosome_partition/occlusion"/>
</dbReference>
<dbReference type="GO" id="GO:0005694">
    <property type="term" value="C:chromosome"/>
    <property type="evidence" value="ECO:0007669"/>
    <property type="project" value="TreeGrafter"/>
</dbReference>
<dbReference type="Gene3D" id="1.10.10.2830">
    <property type="match status" value="1"/>
</dbReference>
<dbReference type="InterPro" id="IPR003115">
    <property type="entry name" value="ParB_N"/>
</dbReference>
<keyword evidence="2" id="KW-0159">Chromosome partition</keyword>
<keyword evidence="3" id="KW-0238">DNA-binding</keyword>
<dbReference type="NCBIfam" id="TIGR00180">
    <property type="entry name" value="parB_part"/>
    <property type="match status" value="1"/>
</dbReference>
<comment type="similarity">
    <text evidence="1">Belongs to the ParB family.</text>
</comment>
<dbReference type="SUPFAM" id="SSF109709">
    <property type="entry name" value="KorB DNA-binding domain-like"/>
    <property type="match status" value="1"/>
</dbReference>
<dbReference type="FunFam" id="3.90.1530.30:FF:000001">
    <property type="entry name" value="Chromosome partitioning protein ParB"/>
    <property type="match status" value="1"/>
</dbReference>
<dbReference type="EMBL" id="FQWY01000037">
    <property type="protein sequence ID" value="SHH16531.1"/>
    <property type="molecule type" value="Genomic_DNA"/>
</dbReference>
<dbReference type="OrthoDB" id="9802051at2"/>
<dbReference type="PANTHER" id="PTHR33375:SF1">
    <property type="entry name" value="CHROMOSOME-PARTITIONING PROTEIN PARB-RELATED"/>
    <property type="match status" value="1"/>
</dbReference>
<evidence type="ECO:0000259" key="4">
    <source>
        <dbReference type="SMART" id="SM00470"/>
    </source>
</evidence>
<sequence>MAKWFNRGQERINEEKVVYVPLSRIVRSPFLPRRNFADEEIFDLAQSILALGVIQPVILRKRGDLYQLIAGERRYRACLLLGLAQIPALVRDMDDEKAACIALAENLQRKPLDLGEESRAYNRLGEVWGLKPHDIEAKTGKKEREIAHRLEFMKLVPEVQKRITETGLDEHYVSLLLQFKSPVVQLEIIDEIMKRNLSLAETKDLVERWLADSPFLAAKGDKKGEVMVIRDERIFLNTIKETVRRARQTGIDIYMDECDTEDGCQIVIKVAKKKPYWRRIAR</sequence>
<dbReference type="PANTHER" id="PTHR33375">
    <property type="entry name" value="CHROMOSOME-PARTITIONING PROTEIN PARB-RELATED"/>
    <property type="match status" value="1"/>
</dbReference>
<dbReference type="Pfam" id="PF17762">
    <property type="entry name" value="HTH_ParB"/>
    <property type="match status" value="1"/>
</dbReference>
<dbReference type="Gene3D" id="3.90.1530.30">
    <property type="match status" value="1"/>
</dbReference>
<protein>
    <submittedName>
        <fullName evidence="5">Chromosome partitioning protein, ParB family</fullName>
    </submittedName>
</protein>
<dbReference type="GO" id="GO:0003677">
    <property type="term" value="F:DNA binding"/>
    <property type="evidence" value="ECO:0007669"/>
    <property type="project" value="UniProtKB-KW"/>
</dbReference>
<dbReference type="InterPro" id="IPR036086">
    <property type="entry name" value="ParB/Sulfiredoxin_sf"/>
</dbReference>
<dbReference type="CDD" id="cd16393">
    <property type="entry name" value="SPO0J_N"/>
    <property type="match status" value="1"/>
</dbReference>
<dbReference type="SUPFAM" id="SSF110849">
    <property type="entry name" value="ParB/Sulfiredoxin"/>
    <property type="match status" value="1"/>
</dbReference>
<dbReference type="Pfam" id="PF02195">
    <property type="entry name" value="ParB_N"/>
    <property type="match status" value="1"/>
</dbReference>
<dbReference type="AlphaFoldDB" id="A0A1M5QRN0"/>
<evidence type="ECO:0000256" key="1">
    <source>
        <dbReference type="ARBA" id="ARBA00006295"/>
    </source>
</evidence>
<dbReference type="InterPro" id="IPR041468">
    <property type="entry name" value="HTH_ParB/Spo0J"/>
</dbReference>
<proteinExistence type="inferred from homology"/>
<feature type="domain" description="ParB-like N-terminal" evidence="4">
    <location>
        <begin position="18"/>
        <end position="107"/>
    </location>
</feature>
<evidence type="ECO:0000256" key="3">
    <source>
        <dbReference type="ARBA" id="ARBA00023125"/>
    </source>
</evidence>
<dbReference type="InterPro" id="IPR004437">
    <property type="entry name" value="ParB/RepB/Spo0J"/>
</dbReference>